<dbReference type="PROSITE" id="PS51279">
    <property type="entry name" value="BCNT_C"/>
    <property type="match status" value="1"/>
</dbReference>
<feature type="compositionally biased region" description="Basic and acidic residues" evidence="3">
    <location>
        <begin position="79"/>
        <end position="88"/>
    </location>
</feature>
<evidence type="ECO:0000256" key="2">
    <source>
        <dbReference type="ARBA" id="ARBA00019138"/>
    </source>
</evidence>
<dbReference type="RefSeq" id="XP_007754812.1">
    <property type="nucleotide sequence ID" value="XM_007756622.1"/>
</dbReference>
<feature type="compositionally biased region" description="Polar residues" evidence="3">
    <location>
        <begin position="158"/>
        <end position="178"/>
    </location>
</feature>
<protein>
    <recommendedName>
        <fullName evidence="2">SWR1-complex protein 5</fullName>
    </recommendedName>
</protein>
<dbReference type="EMBL" id="AMGW01000002">
    <property type="protein sequence ID" value="EXJ62158.1"/>
    <property type="molecule type" value="Genomic_DNA"/>
</dbReference>
<evidence type="ECO:0000313" key="6">
    <source>
        <dbReference type="Proteomes" id="UP000019473"/>
    </source>
</evidence>
<dbReference type="Proteomes" id="UP000019473">
    <property type="component" value="Unassembled WGS sequence"/>
</dbReference>
<dbReference type="GeneID" id="19177197"/>
<feature type="compositionally biased region" description="Acidic residues" evidence="3">
    <location>
        <begin position="1"/>
        <end position="29"/>
    </location>
</feature>
<dbReference type="GO" id="GO:0000812">
    <property type="term" value="C:Swr1 complex"/>
    <property type="evidence" value="ECO:0007669"/>
    <property type="project" value="TreeGrafter"/>
</dbReference>
<feature type="compositionally biased region" description="Basic and acidic residues" evidence="3">
    <location>
        <begin position="133"/>
        <end position="142"/>
    </location>
</feature>
<gene>
    <name evidence="5" type="ORF">A1O7_02591</name>
</gene>
<dbReference type="Pfam" id="PF07572">
    <property type="entry name" value="BCNT"/>
    <property type="match status" value="1"/>
</dbReference>
<dbReference type="VEuPathDB" id="FungiDB:A1O7_02591"/>
<dbReference type="STRING" id="1182544.W9W2H8"/>
<dbReference type="OrthoDB" id="445677at2759"/>
<organism evidence="5 6">
    <name type="scientific">Cladophialophora yegresii CBS 114405</name>
    <dbReference type="NCBI Taxonomy" id="1182544"/>
    <lineage>
        <taxon>Eukaryota</taxon>
        <taxon>Fungi</taxon>
        <taxon>Dikarya</taxon>
        <taxon>Ascomycota</taxon>
        <taxon>Pezizomycotina</taxon>
        <taxon>Eurotiomycetes</taxon>
        <taxon>Chaetothyriomycetidae</taxon>
        <taxon>Chaetothyriales</taxon>
        <taxon>Herpotrichiellaceae</taxon>
        <taxon>Cladophialophora</taxon>
    </lineage>
</organism>
<sequence>MAEPQDQEITLEDEYDEEADSDFEAEGSDAENPSSASEDEEGGIADAPERPRKRRKTEKTQGVLITELDSGDEATIRAQKKDQKKVENAKGAAAEDAGNQTEEWRARTRAMRTKEKEERTRRKLASSKGSTIDVDKLWEEMNRPASLPPPRIEEDDQALNQVQQSGLTDNSRSLNIVSGDSEKENVPANNGEATITIKRAYKFAGEVHVEEKTVLRSSAEAQLWLSQQRPSEGNGPAANGKLVNRPLRKFSRFDPNLSNMDAFKGAWGARNVQNTKFRGPKLNVVEKSKMDWAEHVDTEGLKEELDLHAKAKEGYLTRMDFLRGVEERRDAEARAVRLRAR</sequence>
<evidence type="ECO:0000256" key="3">
    <source>
        <dbReference type="SAM" id="MobiDB-lite"/>
    </source>
</evidence>
<evidence type="ECO:0000256" key="1">
    <source>
        <dbReference type="ARBA" id="ARBA00010465"/>
    </source>
</evidence>
<feature type="domain" description="BCNT-C" evidence="4">
    <location>
        <begin position="262"/>
        <end position="341"/>
    </location>
</feature>
<dbReference type="HOGENOM" id="CLU_062474_0_0_1"/>
<comment type="similarity">
    <text evidence="1">Belongs to the SWC5 family.</text>
</comment>
<dbReference type="InterPro" id="IPR011421">
    <property type="entry name" value="BCNT-C"/>
</dbReference>
<evidence type="ECO:0000259" key="4">
    <source>
        <dbReference type="PROSITE" id="PS51279"/>
    </source>
</evidence>
<name>W9W2H8_9EURO</name>
<proteinExistence type="inferred from homology"/>
<evidence type="ECO:0000313" key="5">
    <source>
        <dbReference type="EMBL" id="EXJ62158.1"/>
    </source>
</evidence>
<dbReference type="eggNOG" id="KOG4776">
    <property type="taxonomic scope" value="Eukaryota"/>
</dbReference>
<feature type="compositionally biased region" description="Basic and acidic residues" evidence="3">
    <location>
        <begin position="102"/>
        <end position="120"/>
    </location>
</feature>
<dbReference type="PANTHER" id="PTHR48407">
    <property type="entry name" value="CRANIOFACIAL DEVELOPMENT PROTEIN 1"/>
    <property type="match status" value="1"/>
</dbReference>
<dbReference type="PANTHER" id="PTHR48407:SF1">
    <property type="entry name" value="CRANIOFACIAL DEVELOPMENT PROTEIN 1"/>
    <property type="match status" value="1"/>
</dbReference>
<dbReference type="AlphaFoldDB" id="W9W2H8"/>
<accession>W9W2H8</accession>
<dbReference type="InterPro" id="IPR027124">
    <property type="entry name" value="Swc5/CFDP1/2"/>
</dbReference>
<comment type="caution">
    <text evidence="5">The sequence shown here is derived from an EMBL/GenBank/DDBJ whole genome shotgun (WGS) entry which is preliminary data.</text>
</comment>
<feature type="region of interest" description="Disordered" evidence="3">
    <location>
        <begin position="1"/>
        <end position="190"/>
    </location>
</feature>
<keyword evidence="6" id="KW-1185">Reference proteome</keyword>
<reference evidence="5 6" key="1">
    <citation type="submission" date="2013-03" db="EMBL/GenBank/DDBJ databases">
        <title>The Genome Sequence of Cladophialophora yegresii CBS 114405.</title>
        <authorList>
            <consortium name="The Broad Institute Genomics Platform"/>
            <person name="Cuomo C."/>
            <person name="de Hoog S."/>
            <person name="Gorbushina A."/>
            <person name="Walker B."/>
            <person name="Young S.K."/>
            <person name="Zeng Q."/>
            <person name="Gargeya S."/>
            <person name="Fitzgerald M."/>
            <person name="Haas B."/>
            <person name="Abouelleil A."/>
            <person name="Allen A.W."/>
            <person name="Alvarado L."/>
            <person name="Arachchi H.M."/>
            <person name="Berlin A.M."/>
            <person name="Chapman S.B."/>
            <person name="Gainer-Dewar J."/>
            <person name="Goldberg J."/>
            <person name="Griggs A."/>
            <person name="Gujja S."/>
            <person name="Hansen M."/>
            <person name="Howarth C."/>
            <person name="Imamovic A."/>
            <person name="Ireland A."/>
            <person name="Larimer J."/>
            <person name="McCowan C."/>
            <person name="Murphy C."/>
            <person name="Pearson M."/>
            <person name="Poon T.W."/>
            <person name="Priest M."/>
            <person name="Roberts A."/>
            <person name="Saif S."/>
            <person name="Shea T."/>
            <person name="Sisk P."/>
            <person name="Sykes S."/>
            <person name="Wortman J."/>
            <person name="Nusbaum C."/>
            <person name="Birren B."/>
        </authorList>
    </citation>
    <scope>NUCLEOTIDE SEQUENCE [LARGE SCALE GENOMIC DNA]</scope>
    <source>
        <strain evidence="5 6">CBS 114405</strain>
    </source>
</reference>